<accession>A0AAD3D7J3</accession>
<proteinExistence type="predicted"/>
<dbReference type="PANTHER" id="PTHR32301:SF6">
    <property type="entry name" value="GOLVESIN-RELATED"/>
    <property type="match status" value="1"/>
</dbReference>
<comment type="caution">
    <text evidence="1">The sequence shown here is derived from an EMBL/GenBank/DDBJ whole genome shotgun (WGS) entry which is preliminary data.</text>
</comment>
<sequence>MNRRDKSALVFVLIMTIFLLGYKFSSNYMMDYESAYLRQTTIPLSPEMSTGFDPPIISQEVLDLFSNKAPAIPLQYTNLIDIEEYERGDAHENSYIPFFWHVSRNAGTTLKSLLGECLGLTLASAFQIPIDSLFVSNEPRIIRSDDVKYLNVNLQTREGIARAKQMDIIHEIETDHGPVWTDAVFSPDLEGISGTLFSKIDRYSKTIKGAMFVMFRNPIEREISKYYAIKAASRQPGQQPLKLSLSDYIDSEAYSGNLMVRQLSGVMNPGVNVTLDHLLVAKEVLRRKCFIGLLEQKQETWRRIQKIFHTRWKLDYKHVEPVCEDRYLNWGWRSRNPVKVSIDMTVEDEILASHEGIIDIKTYKKIAAKNQLDLLLYEYSKYLFLLQKSLLPGEKPTVKTKETKANSTETKT</sequence>
<dbReference type="InterPro" id="IPR027417">
    <property type="entry name" value="P-loop_NTPase"/>
</dbReference>
<dbReference type="Proteomes" id="UP001054902">
    <property type="component" value="Unassembled WGS sequence"/>
</dbReference>
<dbReference type="PANTHER" id="PTHR32301">
    <property type="entry name" value="COUNTIN RECEPTOR CNR3-RELATED"/>
    <property type="match status" value="1"/>
</dbReference>
<protein>
    <submittedName>
        <fullName evidence="1">Uncharacterized protein</fullName>
    </submittedName>
</protein>
<dbReference type="EMBL" id="BLLK01000062">
    <property type="protein sequence ID" value="GFH59273.1"/>
    <property type="molecule type" value="Genomic_DNA"/>
</dbReference>
<organism evidence="1 2">
    <name type="scientific">Chaetoceros tenuissimus</name>
    <dbReference type="NCBI Taxonomy" id="426638"/>
    <lineage>
        <taxon>Eukaryota</taxon>
        <taxon>Sar</taxon>
        <taxon>Stramenopiles</taxon>
        <taxon>Ochrophyta</taxon>
        <taxon>Bacillariophyta</taxon>
        <taxon>Coscinodiscophyceae</taxon>
        <taxon>Chaetocerotophycidae</taxon>
        <taxon>Chaetocerotales</taxon>
        <taxon>Chaetocerotaceae</taxon>
        <taxon>Chaetoceros</taxon>
    </lineage>
</organism>
<name>A0AAD3D7J3_9STRA</name>
<dbReference type="Gene3D" id="3.40.50.300">
    <property type="entry name" value="P-loop containing nucleotide triphosphate hydrolases"/>
    <property type="match status" value="1"/>
</dbReference>
<gene>
    <name evidence="1" type="ORF">CTEN210_15749</name>
</gene>
<evidence type="ECO:0000313" key="1">
    <source>
        <dbReference type="EMBL" id="GFH59273.1"/>
    </source>
</evidence>
<reference evidence="1 2" key="1">
    <citation type="journal article" date="2021" name="Sci. Rep.">
        <title>The genome of the diatom Chaetoceros tenuissimus carries an ancient integrated fragment of an extant virus.</title>
        <authorList>
            <person name="Hongo Y."/>
            <person name="Kimura K."/>
            <person name="Takaki Y."/>
            <person name="Yoshida Y."/>
            <person name="Baba S."/>
            <person name="Kobayashi G."/>
            <person name="Nagasaki K."/>
            <person name="Hano T."/>
            <person name="Tomaru Y."/>
        </authorList>
    </citation>
    <scope>NUCLEOTIDE SEQUENCE [LARGE SCALE GENOMIC DNA]</scope>
    <source>
        <strain evidence="1 2">NIES-3715</strain>
    </source>
</reference>
<evidence type="ECO:0000313" key="2">
    <source>
        <dbReference type="Proteomes" id="UP001054902"/>
    </source>
</evidence>
<dbReference type="InterPro" id="IPR053259">
    <property type="entry name" value="Golvesin-related_Golgi"/>
</dbReference>
<keyword evidence="2" id="KW-1185">Reference proteome</keyword>
<dbReference type="AlphaFoldDB" id="A0AAD3D7J3"/>